<comment type="caution">
    <text evidence="2">The sequence shown here is derived from an EMBL/GenBank/DDBJ whole genome shotgun (WGS) entry which is preliminary data.</text>
</comment>
<dbReference type="Pfam" id="PF01809">
    <property type="entry name" value="YidD"/>
    <property type="match status" value="1"/>
</dbReference>
<keyword evidence="1" id="KW-0472">Membrane</keyword>
<dbReference type="PANTHER" id="PTHR33383">
    <property type="entry name" value="MEMBRANE PROTEIN INSERTION EFFICIENCY FACTOR-RELATED"/>
    <property type="match status" value="1"/>
</dbReference>
<comment type="similarity">
    <text evidence="1">Belongs to the UPF0161 family.</text>
</comment>
<dbReference type="GO" id="GO:0005886">
    <property type="term" value="C:plasma membrane"/>
    <property type="evidence" value="ECO:0007669"/>
    <property type="project" value="UniProtKB-SubCell"/>
</dbReference>
<dbReference type="NCBIfam" id="TIGR00278">
    <property type="entry name" value="membrane protein insertion efficiency factor YidD"/>
    <property type="match status" value="1"/>
</dbReference>
<dbReference type="SMART" id="SM01234">
    <property type="entry name" value="Haemolytic"/>
    <property type="match status" value="1"/>
</dbReference>
<name>A0A832GMR2_9BACT</name>
<keyword evidence="1" id="KW-1003">Cell membrane</keyword>
<dbReference type="PANTHER" id="PTHR33383:SF1">
    <property type="entry name" value="MEMBRANE PROTEIN INSERTION EFFICIENCY FACTOR-RELATED"/>
    <property type="match status" value="1"/>
</dbReference>
<accession>A0A832GMR2</accession>
<comment type="subcellular location">
    <subcellularLocation>
        <location evidence="1">Cell membrane</location>
        <topology evidence="1">Peripheral membrane protein</topology>
        <orientation evidence="1">Cytoplasmic side</orientation>
    </subcellularLocation>
</comment>
<comment type="function">
    <text evidence="1">Could be involved in insertion of integral membrane proteins into the membrane.</text>
</comment>
<dbReference type="HAMAP" id="MF_00386">
    <property type="entry name" value="UPF0161_YidD"/>
    <property type="match status" value="1"/>
</dbReference>
<dbReference type="EMBL" id="DSZU01000024">
    <property type="protein sequence ID" value="HGV54732.1"/>
    <property type="molecule type" value="Genomic_DNA"/>
</dbReference>
<organism evidence="2">
    <name type="scientific">Caldimicrobium thiodismutans</name>
    <dbReference type="NCBI Taxonomy" id="1653476"/>
    <lineage>
        <taxon>Bacteria</taxon>
        <taxon>Pseudomonadati</taxon>
        <taxon>Thermodesulfobacteriota</taxon>
        <taxon>Thermodesulfobacteria</taxon>
        <taxon>Thermodesulfobacteriales</taxon>
        <taxon>Thermodesulfobacteriaceae</taxon>
        <taxon>Caldimicrobium</taxon>
    </lineage>
</organism>
<dbReference type="InterPro" id="IPR002696">
    <property type="entry name" value="Membr_insert_effic_factor_YidD"/>
</dbReference>
<proteinExistence type="inferred from homology"/>
<evidence type="ECO:0000313" key="2">
    <source>
        <dbReference type="EMBL" id="HGV54732.1"/>
    </source>
</evidence>
<gene>
    <name evidence="2" type="primary">yidD</name>
    <name evidence="2" type="ORF">ENT73_01410</name>
</gene>
<evidence type="ECO:0000256" key="1">
    <source>
        <dbReference type="HAMAP-Rule" id="MF_00386"/>
    </source>
</evidence>
<reference evidence="2" key="1">
    <citation type="journal article" date="2020" name="mSystems">
        <title>Genome- and Community-Level Interaction Insights into Carbon Utilization and Element Cycling Functions of Hydrothermarchaeota in Hydrothermal Sediment.</title>
        <authorList>
            <person name="Zhou Z."/>
            <person name="Liu Y."/>
            <person name="Xu W."/>
            <person name="Pan J."/>
            <person name="Luo Z.H."/>
            <person name="Li M."/>
        </authorList>
    </citation>
    <scope>NUCLEOTIDE SEQUENCE [LARGE SCALE GENOMIC DNA]</scope>
    <source>
        <strain evidence="2">SpSt-605</strain>
    </source>
</reference>
<dbReference type="AlphaFoldDB" id="A0A832GMR2"/>
<sequence length="86" mass="9995">MVKGLLLRLIELYQHFISPFLALHFNLHCRYYPSCSEYAKLAIKDWGILRGSLLALKRFLRCHPLSPGGIDFPPPKDLHRRINNHG</sequence>
<protein>
    <recommendedName>
        <fullName evidence="1">Putative membrane protein insertion efficiency factor</fullName>
    </recommendedName>
</protein>